<protein>
    <submittedName>
        <fullName evidence="8">Heme/steroid binding domain-containing protein</fullName>
    </submittedName>
</protein>
<name>A0A1V9ZTF4_ACHHY</name>
<dbReference type="OrthoDB" id="547796at2759"/>
<dbReference type="InterPro" id="IPR050577">
    <property type="entry name" value="MAPR/NEUFC/NENF-like"/>
</dbReference>
<evidence type="ECO:0000256" key="6">
    <source>
        <dbReference type="ARBA" id="ARBA00038357"/>
    </source>
</evidence>
<organism evidence="8 9">
    <name type="scientific">Achlya hypogyna</name>
    <name type="common">Oomycete</name>
    <name type="synonym">Protoachlya hypogyna</name>
    <dbReference type="NCBI Taxonomy" id="1202772"/>
    <lineage>
        <taxon>Eukaryota</taxon>
        <taxon>Sar</taxon>
        <taxon>Stramenopiles</taxon>
        <taxon>Oomycota</taxon>
        <taxon>Saprolegniomycetes</taxon>
        <taxon>Saprolegniales</taxon>
        <taxon>Achlyaceae</taxon>
        <taxon>Achlya</taxon>
    </lineage>
</organism>
<feature type="domain" description="Cytochrome b5 heme-binding" evidence="7">
    <location>
        <begin position="153"/>
        <end position="247"/>
    </location>
</feature>
<evidence type="ECO:0000313" key="9">
    <source>
        <dbReference type="Proteomes" id="UP000243579"/>
    </source>
</evidence>
<evidence type="ECO:0000259" key="7">
    <source>
        <dbReference type="SMART" id="SM01117"/>
    </source>
</evidence>
<dbReference type="InterPro" id="IPR001199">
    <property type="entry name" value="Cyt_B5-like_heme/steroid-bd"/>
</dbReference>
<comment type="caution">
    <text evidence="8">The sequence shown here is derived from an EMBL/GenBank/DDBJ whole genome shotgun (WGS) entry which is preliminary data.</text>
</comment>
<dbReference type="GO" id="GO:0046872">
    <property type="term" value="F:metal ion binding"/>
    <property type="evidence" value="ECO:0007669"/>
    <property type="project" value="UniProtKB-KW"/>
</dbReference>
<evidence type="ECO:0000256" key="2">
    <source>
        <dbReference type="ARBA" id="ARBA00022617"/>
    </source>
</evidence>
<evidence type="ECO:0000256" key="5">
    <source>
        <dbReference type="ARBA" id="ARBA00023004"/>
    </source>
</evidence>
<dbReference type="FunFam" id="3.10.120.10:FF:000003">
    <property type="entry name" value="membrane-associated progesterone receptor component 1"/>
    <property type="match status" value="2"/>
</dbReference>
<dbReference type="InterPro" id="IPR036400">
    <property type="entry name" value="Cyt_B5-like_heme/steroid_sf"/>
</dbReference>
<gene>
    <name evidence="8" type="ORF">ACHHYP_01379</name>
</gene>
<dbReference type="EMBL" id="JNBR01000010">
    <property type="protein sequence ID" value="OQS01306.1"/>
    <property type="molecule type" value="Genomic_DNA"/>
</dbReference>
<comment type="similarity">
    <text evidence="6">Belongs to the cytochrome b5 family. MAPR subfamily.</text>
</comment>
<dbReference type="Proteomes" id="UP000243579">
    <property type="component" value="Unassembled WGS sequence"/>
</dbReference>
<dbReference type="GO" id="GO:0005783">
    <property type="term" value="C:endoplasmic reticulum"/>
    <property type="evidence" value="ECO:0007669"/>
    <property type="project" value="UniProtKB-SubCell"/>
</dbReference>
<dbReference type="AlphaFoldDB" id="A0A1V9ZTF4"/>
<dbReference type="Pfam" id="PF00173">
    <property type="entry name" value="Cyt-b5"/>
    <property type="match status" value="2"/>
</dbReference>
<comment type="subcellular location">
    <subcellularLocation>
        <location evidence="1">Endoplasmic reticulum</location>
    </subcellularLocation>
</comment>
<reference evidence="8 9" key="1">
    <citation type="journal article" date="2014" name="Genome Biol. Evol.">
        <title>The secreted proteins of Achlya hypogyna and Thraustotheca clavata identify the ancestral oomycete secretome and reveal gene acquisitions by horizontal gene transfer.</title>
        <authorList>
            <person name="Misner I."/>
            <person name="Blouin N."/>
            <person name="Leonard G."/>
            <person name="Richards T.A."/>
            <person name="Lane C.E."/>
        </authorList>
    </citation>
    <scope>NUCLEOTIDE SEQUENCE [LARGE SCALE GENOMIC DNA]</scope>
    <source>
        <strain evidence="8 9">ATCC 48635</strain>
    </source>
</reference>
<dbReference type="Gene3D" id="3.10.120.10">
    <property type="entry name" value="Cytochrome b5-like heme/steroid binding domain"/>
    <property type="match status" value="2"/>
</dbReference>
<dbReference type="SMART" id="SM01117">
    <property type="entry name" value="Cyt-b5"/>
    <property type="match status" value="2"/>
</dbReference>
<proteinExistence type="inferred from homology"/>
<keyword evidence="3" id="KW-0479">Metal-binding</keyword>
<feature type="domain" description="Cytochrome b5 heme-binding" evidence="7">
    <location>
        <begin position="50"/>
        <end position="148"/>
    </location>
</feature>
<evidence type="ECO:0000313" key="8">
    <source>
        <dbReference type="EMBL" id="OQS01306.1"/>
    </source>
</evidence>
<dbReference type="STRING" id="1202772.A0A1V9ZTF4"/>
<evidence type="ECO:0000256" key="3">
    <source>
        <dbReference type="ARBA" id="ARBA00022723"/>
    </source>
</evidence>
<keyword evidence="2" id="KW-0349">Heme</keyword>
<sequence>MDFISTETVLAVAIGILVIAIAQKVFAPATPAPTPTPPVEEKPVVAPRYFTPAELRAFNGEDGAPIYVAIKGEIYDVSSKADFYGPGAGYHLFAGREAARALAKMSFEAKDLDNTDVSDLNFMENEVLNDWIVKFRDFNSYPVVGRLLDQRDLTRAELAKYTKQPIYVAIKGTIYDVTLGGREHYGPNGGYKLFAGQDASRALALMSFDAANLETPTLDDLTDTQRKTLDDWEAKFKSKYGVVGKLLD</sequence>
<keyword evidence="9" id="KW-1185">Reference proteome</keyword>
<dbReference type="GO" id="GO:0016020">
    <property type="term" value="C:membrane"/>
    <property type="evidence" value="ECO:0007669"/>
    <property type="project" value="TreeGrafter"/>
</dbReference>
<evidence type="ECO:0000256" key="4">
    <source>
        <dbReference type="ARBA" id="ARBA00022824"/>
    </source>
</evidence>
<accession>A0A1V9ZTF4</accession>
<dbReference type="SUPFAM" id="SSF55856">
    <property type="entry name" value="Cytochrome b5-like heme/steroid binding domain"/>
    <property type="match status" value="2"/>
</dbReference>
<keyword evidence="5" id="KW-0408">Iron</keyword>
<evidence type="ECO:0000256" key="1">
    <source>
        <dbReference type="ARBA" id="ARBA00004240"/>
    </source>
</evidence>
<dbReference type="PANTHER" id="PTHR10281">
    <property type="entry name" value="MEMBRANE-ASSOCIATED PROGESTERONE RECEPTOR COMPONENT-RELATED"/>
    <property type="match status" value="1"/>
</dbReference>
<keyword evidence="4" id="KW-0256">Endoplasmic reticulum</keyword>
<dbReference type="PANTHER" id="PTHR10281:SF72">
    <property type="entry name" value="NEUDESIN"/>
    <property type="match status" value="1"/>
</dbReference>